<keyword evidence="4" id="KW-0501">Molybdenum cofactor biosynthesis</keyword>
<dbReference type="PANTHER" id="PTHR22960">
    <property type="entry name" value="MOLYBDOPTERIN COFACTOR SYNTHESIS PROTEIN A"/>
    <property type="match status" value="1"/>
</dbReference>
<dbReference type="AlphaFoldDB" id="A0A448Z100"/>
<dbReference type="PANTHER" id="PTHR22960:SF0">
    <property type="entry name" value="MOLYBDENUM COFACTOR BIOSYNTHESIS PROTEIN 1"/>
    <property type="match status" value="1"/>
</dbReference>
<accession>A0A448Z100</accession>
<dbReference type="InterPro" id="IPR036522">
    <property type="entry name" value="MoaC_sf"/>
</dbReference>
<dbReference type="EC" id="4.6.1.17" evidence="3"/>
<dbReference type="InterPro" id="IPR050105">
    <property type="entry name" value="MoCo_biosynth_MoaA/MoaC"/>
</dbReference>
<feature type="region of interest" description="Disordered" evidence="6">
    <location>
        <begin position="217"/>
        <end position="264"/>
    </location>
</feature>
<gene>
    <name evidence="8" type="ORF">PSNMU_V1.4_AUG-EV-PASAV3_0024670</name>
</gene>
<keyword evidence="9" id="KW-1185">Reference proteome</keyword>
<evidence type="ECO:0000259" key="7">
    <source>
        <dbReference type="Pfam" id="PF01967"/>
    </source>
</evidence>
<dbReference type="InterPro" id="IPR002820">
    <property type="entry name" value="Mopterin_CF_biosynth-C_dom"/>
</dbReference>
<proteinExistence type="predicted"/>
<comment type="catalytic activity">
    <reaction evidence="1">
        <text>(8S)-3',8-cyclo-7,8-dihydroguanosine 5'-triphosphate = cyclic pyranopterin phosphate + diphosphate</text>
        <dbReference type="Rhea" id="RHEA:49580"/>
        <dbReference type="ChEBI" id="CHEBI:33019"/>
        <dbReference type="ChEBI" id="CHEBI:59648"/>
        <dbReference type="ChEBI" id="CHEBI:131766"/>
        <dbReference type="EC" id="4.6.1.17"/>
    </reaction>
</comment>
<evidence type="ECO:0000313" key="8">
    <source>
        <dbReference type="EMBL" id="VEU35721.1"/>
    </source>
</evidence>
<comment type="pathway">
    <text evidence="2">Cofactor biosynthesis; molybdopterin biosynthesis.</text>
</comment>
<dbReference type="Proteomes" id="UP000291116">
    <property type="component" value="Unassembled WGS sequence"/>
</dbReference>
<name>A0A448Z100_9STRA</name>
<evidence type="ECO:0000256" key="5">
    <source>
        <dbReference type="ARBA" id="ARBA00023239"/>
    </source>
</evidence>
<sequence>MMASWTATGAARHTRKLAPRLLLCRTGAPFRCKSAPGSFGERGFGTTQRHSPLALASGFLPRQQHRQQQQPLQLRVAEARRRAFSDRGRKTGEEHHALFREQLADLHREQQGFGLPATDTADQRAGGPVSPPPLSSGDLEGQLEDWNTEQVEVFGEPLSDRTDGKGGEEAALVPGDCDREARYGFTAEERASWGRPAPDPAEMRAVLEGVAHARRAEVNPSLQPQAAASEGGAGRSSGIPPPGCHDDRHEDHHGSFTHLSGDGTSIHMVDVGAKAVTTRTARARSEVWLPPSVVEALGVGNASDSELVGPKGPIFATARIAGIMAAKKTSDLVPLCHPLPLDQVELDIGLSGGHAGASGLPPGGRVVRIDCTCRVTHKTGVEMEALVGATTAALTIYDMTKAVSHSIRILDTRLVGKTGGKRTVLDGREEGNEGD</sequence>
<dbReference type="InterPro" id="IPR023045">
    <property type="entry name" value="MoaC"/>
</dbReference>
<dbReference type="GO" id="GO:0061799">
    <property type="term" value="F:cyclic pyranopterin monophosphate synthase activity"/>
    <property type="evidence" value="ECO:0007669"/>
    <property type="project" value="UniProtKB-EC"/>
</dbReference>
<feature type="region of interest" description="Disordered" evidence="6">
    <location>
        <begin position="116"/>
        <end position="141"/>
    </location>
</feature>
<evidence type="ECO:0000256" key="1">
    <source>
        <dbReference type="ARBA" id="ARBA00001637"/>
    </source>
</evidence>
<evidence type="ECO:0000313" key="9">
    <source>
        <dbReference type="Proteomes" id="UP000291116"/>
    </source>
</evidence>
<evidence type="ECO:0000256" key="4">
    <source>
        <dbReference type="ARBA" id="ARBA00023150"/>
    </source>
</evidence>
<dbReference type="NCBIfam" id="NF006870">
    <property type="entry name" value="PRK09364.1"/>
    <property type="match status" value="1"/>
</dbReference>
<dbReference type="Pfam" id="PF01967">
    <property type="entry name" value="MoaC"/>
    <property type="match status" value="1"/>
</dbReference>
<dbReference type="EMBL" id="CAACVS010000067">
    <property type="protein sequence ID" value="VEU35721.1"/>
    <property type="molecule type" value="Genomic_DNA"/>
</dbReference>
<feature type="compositionally biased region" description="Basic and acidic residues" evidence="6">
    <location>
        <begin position="244"/>
        <end position="254"/>
    </location>
</feature>
<dbReference type="InterPro" id="IPR047594">
    <property type="entry name" value="MoaC_bact/euk"/>
</dbReference>
<dbReference type="NCBIfam" id="TIGR00581">
    <property type="entry name" value="moaC"/>
    <property type="match status" value="1"/>
</dbReference>
<protein>
    <recommendedName>
        <fullName evidence="3">cyclic pyranopterin monophosphate synthase</fullName>
        <ecNumber evidence="3">4.6.1.17</ecNumber>
    </recommendedName>
</protein>
<dbReference type="UniPathway" id="UPA00344"/>
<dbReference type="GO" id="GO:0061798">
    <property type="term" value="F:GTP 3',8'-cyclase activity"/>
    <property type="evidence" value="ECO:0007669"/>
    <property type="project" value="TreeGrafter"/>
</dbReference>
<feature type="domain" description="Molybdopterin cofactor biosynthesis C (MoaC)" evidence="7">
    <location>
        <begin position="268"/>
        <end position="420"/>
    </location>
</feature>
<dbReference type="GO" id="GO:0006777">
    <property type="term" value="P:Mo-molybdopterin cofactor biosynthetic process"/>
    <property type="evidence" value="ECO:0007669"/>
    <property type="project" value="UniProtKB-KW"/>
</dbReference>
<dbReference type="CDD" id="cd01420">
    <property type="entry name" value="MoaC_PE"/>
    <property type="match status" value="1"/>
</dbReference>
<dbReference type="Gene3D" id="3.30.70.640">
    <property type="entry name" value="Molybdopterin cofactor biosynthesis C (MoaC) domain"/>
    <property type="match status" value="1"/>
</dbReference>
<reference evidence="8 9" key="1">
    <citation type="submission" date="2019-01" db="EMBL/GenBank/DDBJ databases">
        <authorList>
            <person name="Ferrante I. M."/>
        </authorList>
    </citation>
    <scope>NUCLEOTIDE SEQUENCE [LARGE SCALE GENOMIC DNA]</scope>
    <source>
        <strain evidence="8 9">B856</strain>
    </source>
</reference>
<dbReference type="SUPFAM" id="SSF55040">
    <property type="entry name" value="Molybdenum cofactor biosynthesis protein C, MoaC"/>
    <property type="match status" value="1"/>
</dbReference>
<keyword evidence="5" id="KW-0456">Lyase</keyword>
<evidence type="ECO:0000256" key="6">
    <source>
        <dbReference type="SAM" id="MobiDB-lite"/>
    </source>
</evidence>
<evidence type="ECO:0000256" key="3">
    <source>
        <dbReference type="ARBA" id="ARBA00012575"/>
    </source>
</evidence>
<evidence type="ECO:0000256" key="2">
    <source>
        <dbReference type="ARBA" id="ARBA00005046"/>
    </source>
</evidence>
<dbReference type="OrthoDB" id="429626at2759"/>
<organism evidence="8 9">
    <name type="scientific">Pseudo-nitzschia multistriata</name>
    <dbReference type="NCBI Taxonomy" id="183589"/>
    <lineage>
        <taxon>Eukaryota</taxon>
        <taxon>Sar</taxon>
        <taxon>Stramenopiles</taxon>
        <taxon>Ochrophyta</taxon>
        <taxon>Bacillariophyta</taxon>
        <taxon>Bacillariophyceae</taxon>
        <taxon>Bacillariophycidae</taxon>
        <taxon>Bacillariales</taxon>
        <taxon>Bacillariaceae</taxon>
        <taxon>Pseudo-nitzschia</taxon>
    </lineage>
</organism>